<dbReference type="PANTHER" id="PTHR48182">
    <property type="entry name" value="PROTEIN SERAC1"/>
    <property type="match status" value="1"/>
</dbReference>
<reference evidence="7 8" key="1">
    <citation type="submission" date="2024-07" db="EMBL/GenBank/DDBJ databases">
        <title>Chromosome-level genome assembly of the water stick insect Ranatra chinensis (Heteroptera: Nepidae).</title>
        <authorList>
            <person name="Liu X."/>
        </authorList>
    </citation>
    <scope>NUCLEOTIDE SEQUENCE [LARGE SCALE GENOMIC DNA]</scope>
    <source>
        <strain evidence="7">Cailab_2021Rc</strain>
        <tissue evidence="7">Muscle</tissue>
    </source>
</reference>
<evidence type="ECO:0000256" key="3">
    <source>
        <dbReference type="ARBA" id="ARBA00004370"/>
    </source>
</evidence>
<dbReference type="GO" id="GO:0005783">
    <property type="term" value="C:endoplasmic reticulum"/>
    <property type="evidence" value="ECO:0007669"/>
    <property type="project" value="UniProtKB-SubCell"/>
</dbReference>
<evidence type="ECO:0000256" key="6">
    <source>
        <dbReference type="ARBA" id="ARBA00023136"/>
    </source>
</evidence>
<sequence length="427" mass="47996">MVEIGALPLILDVQKHLVGNLESTLLLGRLIMKISLYPELLKDLFVTGWIGIIAKWAQSSDQRLSIPAACALANLDQDSNCKYRYGPDVFILHPMFRSNETAHVDVVLIHGLLGGINYTWKQRTCNEPVTIFGITSSGDSLEILCSKVELINDNPMDKFTLSEDDEESLGSDYQFIMTDLPVSGNFESNEVKFALSGEDLHVRRNALLSGFSYCWPRDWLPQDCKHLRIVGINYDSRLSDWLSWCPLRDSGRKNALAAKADDLLEQLIRGGVGKRPIVWITHSMGGLILKQMLIKGAHQSSDVGLNEFYKNTKSIVFLSTPHMGSPLASFNEASRLLLLPSPEVNELRVNSPALKHLHHDFLNIIKENPIQIVTFVETQNVKITALELEVECVPPIFACKFSVISVFKYIYRQGNFWQIDSQVNLAL</sequence>
<dbReference type="GO" id="GO:0016020">
    <property type="term" value="C:membrane"/>
    <property type="evidence" value="ECO:0007669"/>
    <property type="project" value="UniProtKB-SubCell"/>
</dbReference>
<dbReference type="PANTHER" id="PTHR48182:SF2">
    <property type="entry name" value="PROTEIN SERAC1"/>
    <property type="match status" value="1"/>
</dbReference>
<evidence type="ECO:0000256" key="2">
    <source>
        <dbReference type="ARBA" id="ARBA00004240"/>
    </source>
</evidence>
<evidence type="ECO:0000256" key="5">
    <source>
        <dbReference type="ARBA" id="ARBA00023128"/>
    </source>
</evidence>
<organism evidence="7 8">
    <name type="scientific">Ranatra chinensis</name>
    <dbReference type="NCBI Taxonomy" id="642074"/>
    <lineage>
        <taxon>Eukaryota</taxon>
        <taxon>Metazoa</taxon>
        <taxon>Ecdysozoa</taxon>
        <taxon>Arthropoda</taxon>
        <taxon>Hexapoda</taxon>
        <taxon>Insecta</taxon>
        <taxon>Pterygota</taxon>
        <taxon>Neoptera</taxon>
        <taxon>Paraneoptera</taxon>
        <taxon>Hemiptera</taxon>
        <taxon>Heteroptera</taxon>
        <taxon>Panheteroptera</taxon>
        <taxon>Nepomorpha</taxon>
        <taxon>Nepidae</taxon>
        <taxon>Ranatrinae</taxon>
        <taxon>Ranatra</taxon>
    </lineage>
</organism>
<keyword evidence="5" id="KW-0496">Mitochondrion</keyword>
<dbReference type="Proteomes" id="UP001558652">
    <property type="component" value="Unassembled WGS sequence"/>
</dbReference>
<dbReference type="Gene3D" id="3.40.50.1820">
    <property type="entry name" value="alpha/beta hydrolase"/>
    <property type="match status" value="1"/>
</dbReference>
<evidence type="ECO:0000313" key="8">
    <source>
        <dbReference type="Proteomes" id="UP001558652"/>
    </source>
</evidence>
<accession>A0ABD0YJM0</accession>
<evidence type="ECO:0008006" key="9">
    <source>
        <dbReference type="Google" id="ProtNLM"/>
    </source>
</evidence>
<comment type="caution">
    <text evidence="7">The sequence shown here is derived from an EMBL/GenBank/DDBJ whole genome shotgun (WGS) entry which is preliminary data.</text>
</comment>
<dbReference type="GO" id="GO:0005739">
    <property type="term" value="C:mitochondrion"/>
    <property type="evidence" value="ECO:0007669"/>
    <property type="project" value="UniProtKB-SubCell"/>
</dbReference>
<evidence type="ECO:0000256" key="4">
    <source>
        <dbReference type="ARBA" id="ARBA00022824"/>
    </source>
</evidence>
<dbReference type="SUPFAM" id="SSF53474">
    <property type="entry name" value="alpha/beta-Hydrolases"/>
    <property type="match status" value="1"/>
</dbReference>
<protein>
    <recommendedName>
        <fullName evidence="9">Protein SERAC1</fullName>
    </recommendedName>
</protein>
<keyword evidence="4" id="KW-0256">Endoplasmic reticulum</keyword>
<gene>
    <name evidence="7" type="ORF">AAG570_002932</name>
</gene>
<keyword evidence="8" id="KW-1185">Reference proteome</keyword>
<dbReference type="AlphaFoldDB" id="A0ABD0YJM0"/>
<name>A0ABD0YJM0_9HEMI</name>
<comment type="subcellular location">
    <subcellularLocation>
        <location evidence="2">Endoplasmic reticulum</location>
    </subcellularLocation>
    <subcellularLocation>
        <location evidence="3">Membrane</location>
    </subcellularLocation>
    <subcellularLocation>
        <location evidence="1">Mitochondrion</location>
    </subcellularLocation>
</comment>
<evidence type="ECO:0000313" key="7">
    <source>
        <dbReference type="EMBL" id="KAL1122602.1"/>
    </source>
</evidence>
<dbReference type="InterPro" id="IPR029058">
    <property type="entry name" value="AB_hydrolase_fold"/>
</dbReference>
<dbReference type="InterPro" id="IPR052374">
    <property type="entry name" value="SERAC1"/>
</dbReference>
<dbReference type="EMBL" id="JBFDAA010000013">
    <property type="protein sequence ID" value="KAL1122602.1"/>
    <property type="molecule type" value="Genomic_DNA"/>
</dbReference>
<keyword evidence="6" id="KW-0472">Membrane</keyword>
<proteinExistence type="predicted"/>
<evidence type="ECO:0000256" key="1">
    <source>
        <dbReference type="ARBA" id="ARBA00004173"/>
    </source>
</evidence>